<dbReference type="PANTHER" id="PTHR42781:SF4">
    <property type="entry name" value="SPERMIDINE_PUTRESCINE IMPORT ATP-BINDING PROTEIN POTA"/>
    <property type="match status" value="1"/>
</dbReference>
<evidence type="ECO:0000259" key="4">
    <source>
        <dbReference type="PROSITE" id="PS50893"/>
    </source>
</evidence>
<evidence type="ECO:0000256" key="3">
    <source>
        <dbReference type="ARBA" id="ARBA00022840"/>
    </source>
</evidence>
<dbReference type="PROSITE" id="PS00211">
    <property type="entry name" value="ABC_TRANSPORTER_1"/>
    <property type="match status" value="1"/>
</dbReference>
<organism evidence="5 6">
    <name type="scientific">Shewanella jiangmenensis</name>
    <dbReference type="NCBI Taxonomy" id="2837387"/>
    <lineage>
        <taxon>Bacteria</taxon>
        <taxon>Pseudomonadati</taxon>
        <taxon>Pseudomonadota</taxon>
        <taxon>Gammaproteobacteria</taxon>
        <taxon>Alteromonadales</taxon>
        <taxon>Shewanellaceae</taxon>
        <taxon>Shewanella</taxon>
    </lineage>
</organism>
<sequence length="349" mass="38278">MSAVSFRDVSRVYDSVRAVDRVSFNIPEGEFFTLLGPSGSGKTTCLRMIAGFEFASSGSIAIHGQDVSATPPFARNVNTVFQDYALFPHMNVRDNIAYGLMVAGVPKAARHREAEAMLELVQLPGVGDRKPSQLSGGQRQRIAIARALINKPKILLLDEPLGALDLKLREQMQVELKRLQRQVGITFVFVTHDQQEALSMSDRICIFNRGRIEQIGSPDEIYETPKTEFVARFVGNVNLFEQGALPGLMSTERGLIMLRPERISISAGHTSERPQKIAGTVQDSEYLGAFIRYLVRAQNGLDITVHQPNLGHSQHAPRFTPGTTVGLGWDDSALHSIKTTKPIAEGGAG</sequence>
<dbReference type="InterPro" id="IPR003593">
    <property type="entry name" value="AAA+_ATPase"/>
</dbReference>
<protein>
    <submittedName>
        <fullName evidence="5">ABC transporter ATP-binding protein</fullName>
    </submittedName>
</protein>
<dbReference type="InterPro" id="IPR017871">
    <property type="entry name" value="ABC_transporter-like_CS"/>
</dbReference>
<dbReference type="PANTHER" id="PTHR42781">
    <property type="entry name" value="SPERMIDINE/PUTRESCINE IMPORT ATP-BINDING PROTEIN POTA"/>
    <property type="match status" value="1"/>
</dbReference>
<dbReference type="InterPro" id="IPR013611">
    <property type="entry name" value="Transp-assoc_OB_typ2"/>
</dbReference>
<evidence type="ECO:0000313" key="6">
    <source>
        <dbReference type="Proteomes" id="UP001195903"/>
    </source>
</evidence>
<dbReference type="Gene3D" id="2.40.50.100">
    <property type="match status" value="1"/>
</dbReference>
<reference evidence="5 6" key="1">
    <citation type="submission" date="2021-05" db="EMBL/GenBank/DDBJ databases">
        <title>Shewanella sp. JM162201.</title>
        <authorList>
            <person name="Xu S."/>
            <person name="Li A."/>
        </authorList>
    </citation>
    <scope>NUCLEOTIDE SEQUENCE [LARGE SCALE GENOMIC DNA]</scope>
    <source>
        <strain evidence="5 6">JM162201</strain>
    </source>
</reference>
<keyword evidence="3 5" id="KW-0067">ATP-binding</keyword>
<dbReference type="Proteomes" id="UP001195903">
    <property type="component" value="Unassembled WGS sequence"/>
</dbReference>
<dbReference type="Pfam" id="PF08402">
    <property type="entry name" value="TOBE_2"/>
    <property type="match status" value="1"/>
</dbReference>
<dbReference type="SUPFAM" id="SSF50331">
    <property type="entry name" value="MOP-like"/>
    <property type="match status" value="1"/>
</dbReference>
<evidence type="ECO:0000256" key="1">
    <source>
        <dbReference type="ARBA" id="ARBA00022448"/>
    </source>
</evidence>
<dbReference type="Gene3D" id="3.40.50.300">
    <property type="entry name" value="P-loop containing nucleotide triphosphate hydrolases"/>
    <property type="match status" value="1"/>
</dbReference>
<comment type="caution">
    <text evidence="5">The sequence shown here is derived from an EMBL/GenBank/DDBJ whole genome shotgun (WGS) entry which is preliminary data.</text>
</comment>
<keyword evidence="6" id="KW-1185">Reference proteome</keyword>
<dbReference type="Pfam" id="PF00005">
    <property type="entry name" value="ABC_tran"/>
    <property type="match status" value="1"/>
</dbReference>
<dbReference type="RefSeq" id="WP_214507031.1">
    <property type="nucleotide sequence ID" value="NZ_JAHEPS010000003.1"/>
</dbReference>
<evidence type="ECO:0000256" key="2">
    <source>
        <dbReference type="ARBA" id="ARBA00022741"/>
    </source>
</evidence>
<dbReference type="InterPro" id="IPR003439">
    <property type="entry name" value="ABC_transporter-like_ATP-bd"/>
</dbReference>
<keyword evidence="1" id="KW-0813">Transport</keyword>
<dbReference type="InterPro" id="IPR050093">
    <property type="entry name" value="ABC_SmlMolc_Importer"/>
</dbReference>
<name>A0ABS5V4H5_9GAMM</name>
<feature type="domain" description="ABC transporter" evidence="4">
    <location>
        <begin position="4"/>
        <end position="234"/>
    </location>
</feature>
<dbReference type="EMBL" id="JAHEPS010000003">
    <property type="protein sequence ID" value="MBT1444833.1"/>
    <property type="molecule type" value="Genomic_DNA"/>
</dbReference>
<keyword evidence="2" id="KW-0547">Nucleotide-binding</keyword>
<proteinExistence type="predicted"/>
<gene>
    <name evidence="5" type="ORF">KJI95_09895</name>
</gene>
<dbReference type="SUPFAM" id="SSF52540">
    <property type="entry name" value="P-loop containing nucleoside triphosphate hydrolases"/>
    <property type="match status" value="1"/>
</dbReference>
<dbReference type="GO" id="GO:0005524">
    <property type="term" value="F:ATP binding"/>
    <property type="evidence" value="ECO:0007669"/>
    <property type="project" value="UniProtKB-KW"/>
</dbReference>
<accession>A0ABS5V4H5</accession>
<dbReference type="PROSITE" id="PS50893">
    <property type="entry name" value="ABC_TRANSPORTER_2"/>
    <property type="match status" value="1"/>
</dbReference>
<dbReference type="SMART" id="SM00382">
    <property type="entry name" value="AAA"/>
    <property type="match status" value="1"/>
</dbReference>
<dbReference type="InterPro" id="IPR027417">
    <property type="entry name" value="P-loop_NTPase"/>
</dbReference>
<evidence type="ECO:0000313" key="5">
    <source>
        <dbReference type="EMBL" id="MBT1444833.1"/>
    </source>
</evidence>
<dbReference type="InterPro" id="IPR008995">
    <property type="entry name" value="Mo/tungstate-bd_C_term_dom"/>
</dbReference>